<protein>
    <submittedName>
        <fullName evidence="2">Putative transglutaminase-like cysteine proteinase</fullName>
    </submittedName>
</protein>
<dbReference type="EMBL" id="JACHOR010000003">
    <property type="protein sequence ID" value="MBB5746354.1"/>
    <property type="molecule type" value="Genomic_DNA"/>
</dbReference>
<name>A0A7W9FGE5_9CAUL</name>
<dbReference type="Gene3D" id="3.10.620.30">
    <property type="match status" value="1"/>
</dbReference>
<dbReference type="PANTHER" id="PTHR39327:SF1">
    <property type="entry name" value="BLR5470 PROTEIN"/>
    <property type="match status" value="1"/>
</dbReference>
<evidence type="ECO:0000313" key="3">
    <source>
        <dbReference type="Proteomes" id="UP000545037"/>
    </source>
</evidence>
<organism evidence="2 3">
    <name type="scientific">Brevundimonas variabilis</name>
    <dbReference type="NCBI Taxonomy" id="74312"/>
    <lineage>
        <taxon>Bacteria</taxon>
        <taxon>Pseudomonadati</taxon>
        <taxon>Pseudomonadota</taxon>
        <taxon>Alphaproteobacteria</taxon>
        <taxon>Caulobacterales</taxon>
        <taxon>Caulobacteraceae</taxon>
        <taxon>Brevundimonas</taxon>
    </lineage>
</organism>
<gene>
    <name evidence="2" type="ORF">GGR13_001958</name>
</gene>
<dbReference type="InterPro" id="IPR010319">
    <property type="entry name" value="Transglutaminase-like_Cys_pept"/>
</dbReference>
<evidence type="ECO:0000313" key="2">
    <source>
        <dbReference type="EMBL" id="MBB5746354.1"/>
    </source>
</evidence>
<dbReference type="Proteomes" id="UP000545037">
    <property type="component" value="Unassembled WGS sequence"/>
</dbReference>
<accession>A0A7W9FGE5</accession>
<proteinExistence type="predicted"/>
<evidence type="ECO:0000256" key="1">
    <source>
        <dbReference type="SAM" id="MobiDB-lite"/>
    </source>
</evidence>
<feature type="region of interest" description="Disordered" evidence="1">
    <location>
        <begin position="46"/>
        <end position="74"/>
    </location>
</feature>
<sequence length="210" mass="23091">MGLLDFCDREPVVCAGPSESLSQVARSVSEARGLAWQELLLGAGNRAQPGSIRQPRATRASTPGSGDRNFLGGLASDTREPSLEEFARVETINAALNRSITPVSDKSLYGRPDVWAVPRIRRGARLAGDCEDYVLAKREALIRAGISPDRLSIALARTPQGEDHAVLLLAFPDGDYVLDNRDSRVLHWSQARLVWQARQRPGDLLQWIRL</sequence>
<comment type="caution">
    <text evidence="2">The sequence shown here is derived from an EMBL/GenBank/DDBJ whole genome shotgun (WGS) entry which is preliminary data.</text>
</comment>
<reference evidence="2 3" key="1">
    <citation type="submission" date="2020-08" db="EMBL/GenBank/DDBJ databases">
        <title>Genomic Encyclopedia of Type Strains, Phase IV (KMG-IV): sequencing the most valuable type-strain genomes for metagenomic binning, comparative biology and taxonomic classification.</title>
        <authorList>
            <person name="Goeker M."/>
        </authorList>
    </citation>
    <scope>NUCLEOTIDE SEQUENCE [LARGE SCALE GENOMIC DNA]</scope>
    <source>
        <strain evidence="2 3">DSM 4737</strain>
    </source>
</reference>
<dbReference type="PANTHER" id="PTHR39327">
    <property type="match status" value="1"/>
</dbReference>
<keyword evidence="3" id="KW-1185">Reference proteome</keyword>
<dbReference type="AlphaFoldDB" id="A0A7W9FGE5"/>
<dbReference type="Pfam" id="PF06035">
    <property type="entry name" value="Peptidase_C93"/>
    <property type="match status" value="1"/>
</dbReference>